<dbReference type="AlphaFoldDB" id="A0A1H3AK62"/>
<dbReference type="PANTHER" id="PTHR37469:SF2">
    <property type="entry name" value="CELLOBIONIC ACID PHOSPHORYLASE"/>
    <property type="match status" value="1"/>
</dbReference>
<feature type="domain" description="Glycosyl hydrolase 94 supersandwich" evidence="3">
    <location>
        <begin position="8"/>
        <end position="269"/>
    </location>
</feature>
<feature type="domain" description="Glycosyl hydrolase 94 catalytic" evidence="4">
    <location>
        <begin position="607"/>
        <end position="1032"/>
    </location>
</feature>
<sequence>MNASPLFDPHGPAPICQHLRTDRLDVRITELGTGQLHWNGVALTRWHADPVSDDLGSLLYVRDLDTGAIWSLGYQPTRTAPRVYRTGTQNGQFWLEREDHDLALRLDLSLDPTGDLERRRVQLTNHAAHPRRLELTSYLEVVLFPADADAAHPAFAKLFVQTERDPATGALLAHRRPRAQGESWPWLIHALLGATAVSWETDRARFIGRGRTRAHPAALDVPLSGTLGNVLDPILALRTIIELAPGASTELTWLTGAAAERQAALDLLAAAPLSPAPLAVAESAPPPVLGDHAPPPDTALQHFNGYGGFTADGRGYVIHLPYQPDGRHRRPPRPWINVIANPTFGCLVSESGAGYIWSRNSQANRLTPWSNDPVSDPHGEAFYIRDAHSGACWSPLPGPRPAPADYQMTHGFGFSRCLLNYADLAHDTTVFVPRHDPLRILRLRLTNHSTATRRLALFGYQRLVLGQQPSASSAIITRIDADAALLRASNPNAGDFAGGSVFSTAHVTGATVIARDYTTDRRAVIGRNRDLSDPIAMTTDQPLDGRDGTVGDPCFTQRLVVSLAPGDTLSCDWLFGEALSEAQLSDVLQRYADATAIDTAYTEAVAFWDDLTSRLQVTTPEPAIDLMLNGWLLYQNLGCRIWARSAFYQSGGAYGYRDQLQDAAALVTIRPDLTRAQLLLHAAHQFVEGDVLHWWHPAPLGRGLRTRFADDLLWLPSVLAHYLRVTGDVSVLDERLPYLTAPQLASGQDEAYLAPLVSDESGDLYDHACRALDRSLTSGAHGLPLMGTGDWNDGMNRVGREGRGESVWMGFFLYRVLDDFLPLCEQRGDQTRIDRYRTYQIALQQALETSGWDGDWYRRAYYDDGTPLGTATDSECRIDALAQAWAALSGAVPRARAEQALDALQQHLASEHEQLIRLLTPPFVATEHDPGYIKGYVAGVRENGGQYTHAACWAVAALAELERREQAALWLARLSPVSHSRTPAAVQRYQLEPYVVAADIYGAPPHNGRGGWSWYTGSAGWWYRVALESVLGLRVENGRELVIRPCIPASWRGFRLQYRLPDGVTDCAITVENGDGGGPVSAATLNAEPLTIEQGAARAVLPAGAGQHRLWVQLGTAAASLSTQSGSIKDQSCH</sequence>
<dbReference type="SMART" id="SM01068">
    <property type="entry name" value="CBM_X"/>
    <property type="match status" value="2"/>
</dbReference>
<keyword evidence="6" id="KW-1185">Reference proteome</keyword>
<dbReference type="STRING" id="61595.SAMN05421644_1014"/>
<dbReference type="GO" id="GO:0030246">
    <property type="term" value="F:carbohydrate binding"/>
    <property type="evidence" value="ECO:0007669"/>
    <property type="project" value="InterPro"/>
</dbReference>
<gene>
    <name evidence="5" type="ORF">SAMN05421644_1014</name>
</gene>
<reference evidence="6" key="1">
    <citation type="submission" date="2016-10" db="EMBL/GenBank/DDBJ databases">
        <authorList>
            <person name="Varghese N."/>
            <person name="Submissions S."/>
        </authorList>
    </citation>
    <scope>NUCLEOTIDE SEQUENCE [LARGE SCALE GENOMIC DNA]</scope>
    <source>
        <strain evidence="6">DSM 173</strain>
    </source>
</reference>
<proteinExistence type="predicted"/>
<dbReference type="Gene3D" id="2.60.420.10">
    <property type="entry name" value="Maltose phosphorylase, domain 3"/>
    <property type="match status" value="1"/>
</dbReference>
<dbReference type="Pfam" id="PF17167">
    <property type="entry name" value="Glyco_hydro_94"/>
    <property type="match status" value="1"/>
</dbReference>
<dbReference type="InterPro" id="IPR012341">
    <property type="entry name" value="6hp_glycosidase-like_sf"/>
</dbReference>
<dbReference type="InterPro" id="IPR008928">
    <property type="entry name" value="6-hairpin_glycosidase_sf"/>
</dbReference>
<dbReference type="Gene3D" id="1.50.10.10">
    <property type="match status" value="1"/>
</dbReference>
<organism evidence="5 6">
    <name type="scientific">Allochromatium warmingii</name>
    <name type="common">Chromatium warmingii</name>
    <dbReference type="NCBI Taxonomy" id="61595"/>
    <lineage>
        <taxon>Bacteria</taxon>
        <taxon>Pseudomonadati</taxon>
        <taxon>Pseudomonadota</taxon>
        <taxon>Gammaproteobacteria</taxon>
        <taxon>Chromatiales</taxon>
        <taxon>Chromatiaceae</taxon>
        <taxon>Allochromatium</taxon>
    </lineage>
</organism>
<dbReference type="GO" id="GO:0016757">
    <property type="term" value="F:glycosyltransferase activity"/>
    <property type="evidence" value="ECO:0007669"/>
    <property type="project" value="UniProtKB-KW"/>
</dbReference>
<dbReference type="OrthoDB" id="9769991at2"/>
<name>A0A1H3AK62_ALLWA</name>
<dbReference type="SUPFAM" id="SSF48208">
    <property type="entry name" value="Six-hairpin glycosidases"/>
    <property type="match status" value="1"/>
</dbReference>
<evidence type="ECO:0000256" key="2">
    <source>
        <dbReference type="ARBA" id="ARBA00022679"/>
    </source>
</evidence>
<protein>
    <submittedName>
        <fullName evidence="5">Cyclic beta-1,2-glucan synthetase</fullName>
    </submittedName>
</protein>
<dbReference type="PANTHER" id="PTHR37469">
    <property type="entry name" value="CELLOBIONIC ACID PHOSPHORYLASE-RELATED"/>
    <property type="match status" value="1"/>
</dbReference>
<dbReference type="Gene3D" id="2.70.98.40">
    <property type="entry name" value="Glycoside hydrolase, family 65, N-terminal domain"/>
    <property type="match status" value="2"/>
</dbReference>
<dbReference type="EMBL" id="FNOW01000001">
    <property type="protein sequence ID" value="SDX29831.1"/>
    <property type="molecule type" value="Genomic_DNA"/>
</dbReference>
<dbReference type="InterPro" id="IPR037018">
    <property type="entry name" value="GH65_N"/>
</dbReference>
<evidence type="ECO:0000256" key="1">
    <source>
        <dbReference type="ARBA" id="ARBA00022676"/>
    </source>
</evidence>
<keyword evidence="1" id="KW-0328">Glycosyltransferase</keyword>
<feature type="domain" description="Glycosyl hydrolase 94 supersandwich" evidence="3">
    <location>
        <begin position="329"/>
        <end position="593"/>
    </location>
</feature>
<dbReference type="InterPro" id="IPR011013">
    <property type="entry name" value="Gal_mutarotase_sf_dom"/>
</dbReference>
<dbReference type="Proteomes" id="UP000198672">
    <property type="component" value="Unassembled WGS sequence"/>
</dbReference>
<dbReference type="Pfam" id="PF06165">
    <property type="entry name" value="GH94_b-supersand"/>
    <property type="match status" value="2"/>
</dbReference>
<dbReference type="RefSeq" id="WP_091331300.1">
    <property type="nucleotide sequence ID" value="NZ_FNOW01000001.1"/>
</dbReference>
<dbReference type="SUPFAM" id="SSF74650">
    <property type="entry name" value="Galactose mutarotase-like"/>
    <property type="match status" value="2"/>
</dbReference>
<dbReference type="GO" id="GO:0005975">
    <property type="term" value="P:carbohydrate metabolic process"/>
    <property type="evidence" value="ECO:0007669"/>
    <property type="project" value="InterPro"/>
</dbReference>
<accession>A0A1H3AK62</accession>
<dbReference type="InterPro" id="IPR010383">
    <property type="entry name" value="Glyco_hydrolase_94_b-supersand"/>
</dbReference>
<evidence type="ECO:0000259" key="3">
    <source>
        <dbReference type="Pfam" id="PF06165"/>
    </source>
</evidence>
<dbReference type="InterPro" id="IPR033432">
    <property type="entry name" value="GH94_catalytic"/>
</dbReference>
<keyword evidence="2" id="KW-0808">Transferase</keyword>
<evidence type="ECO:0000313" key="5">
    <source>
        <dbReference type="EMBL" id="SDX29831.1"/>
    </source>
</evidence>
<dbReference type="CDD" id="cd11756">
    <property type="entry name" value="GH94N_ChvB_NdvB_1_like"/>
    <property type="match status" value="1"/>
</dbReference>
<evidence type="ECO:0000313" key="6">
    <source>
        <dbReference type="Proteomes" id="UP000198672"/>
    </source>
</evidence>
<dbReference type="InterPro" id="IPR052047">
    <property type="entry name" value="GH94_Enzymes"/>
</dbReference>
<dbReference type="InterPro" id="IPR037824">
    <property type="entry name" value="GH94N_2_NdvB"/>
</dbReference>
<evidence type="ECO:0000259" key="4">
    <source>
        <dbReference type="Pfam" id="PF17167"/>
    </source>
</evidence>